<keyword evidence="3" id="KW-1185">Reference proteome</keyword>
<feature type="region of interest" description="Disordered" evidence="1">
    <location>
        <begin position="1"/>
        <end position="49"/>
    </location>
</feature>
<comment type="caution">
    <text evidence="2">The sequence shown here is derived from an EMBL/GenBank/DDBJ whole genome shotgun (WGS) entry which is preliminary data.</text>
</comment>
<dbReference type="EMBL" id="JAVHJO010000001">
    <property type="protein sequence ID" value="KAK6543636.1"/>
    <property type="molecule type" value="Genomic_DNA"/>
</dbReference>
<dbReference type="Proteomes" id="UP001365542">
    <property type="component" value="Unassembled WGS sequence"/>
</dbReference>
<feature type="region of interest" description="Disordered" evidence="1">
    <location>
        <begin position="223"/>
        <end position="281"/>
    </location>
</feature>
<gene>
    <name evidence="2" type="ORF">TWF694_000379</name>
</gene>
<accession>A0AAV9XQ61</accession>
<feature type="compositionally biased region" description="Basic and acidic residues" evidence="1">
    <location>
        <begin position="226"/>
        <end position="244"/>
    </location>
</feature>
<feature type="compositionally biased region" description="Low complexity" evidence="1">
    <location>
        <begin position="252"/>
        <end position="271"/>
    </location>
</feature>
<organism evidence="2 3">
    <name type="scientific">Orbilia ellipsospora</name>
    <dbReference type="NCBI Taxonomy" id="2528407"/>
    <lineage>
        <taxon>Eukaryota</taxon>
        <taxon>Fungi</taxon>
        <taxon>Dikarya</taxon>
        <taxon>Ascomycota</taxon>
        <taxon>Pezizomycotina</taxon>
        <taxon>Orbiliomycetes</taxon>
        <taxon>Orbiliales</taxon>
        <taxon>Orbiliaceae</taxon>
        <taxon>Orbilia</taxon>
    </lineage>
</organism>
<dbReference type="AlphaFoldDB" id="A0AAV9XQ61"/>
<proteinExistence type="predicted"/>
<reference evidence="2 3" key="1">
    <citation type="submission" date="2019-10" db="EMBL/GenBank/DDBJ databases">
        <authorList>
            <person name="Palmer J.M."/>
        </authorList>
    </citation>
    <scope>NUCLEOTIDE SEQUENCE [LARGE SCALE GENOMIC DNA]</scope>
    <source>
        <strain evidence="2 3">TWF694</strain>
    </source>
</reference>
<feature type="compositionally biased region" description="Low complexity" evidence="1">
    <location>
        <begin position="1"/>
        <end position="19"/>
    </location>
</feature>
<feature type="compositionally biased region" description="Basic residues" evidence="1">
    <location>
        <begin position="20"/>
        <end position="39"/>
    </location>
</feature>
<evidence type="ECO:0000313" key="3">
    <source>
        <dbReference type="Proteomes" id="UP001365542"/>
    </source>
</evidence>
<evidence type="ECO:0000313" key="2">
    <source>
        <dbReference type="EMBL" id="KAK6543636.1"/>
    </source>
</evidence>
<evidence type="ECO:0000256" key="1">
    <source>
        <dbReference type="SAM" id="MobiDB-lite"/>
    </source>
</evidence>
<sequence length="281" mass="32282">MHRSQSHSSSQSGSSSSSRSHSHRHHHRHHNEHRRHGSSSHRDPYSISSGLSKQYRDMRAYVGIHEEAVEYRSDDYPSYRSMTTTSTYMVPSADLEPTLTSASLGIRVEPLYPDVPDPLEIELTPRFHVREDVIWDNDIFEIMSKPKLVLEGGRETWRYTIRSKHDHGRYEVLEGSLIRIPPRRFETGAVVRLDRDKRYEVLGAAFIPQEGIWDYKIRRYSQTEGGDSKKNASEGRLSRVDSTDSHLTPPQSRHSPTRGGSSRSSPRGSFSNLMDSLFRHN</sequence>
<protein>
    <submittedName>
        <fullName evidence="2">Uncharacterized protein</fullName>
    </submittedName>
</protein>
<name>A0AAV9XQ61_9PEZI</name>